<dbReference type="InterPro" id="IPR013785">
    <property type="entry name" value="Aldolase_TIM"/>
</dbReference>
<dbReference type="Pfam" id="PF01474">
    <property type="entry name" value="DAHP_synth_2"/>
    <property type="match status" value="1"/>
</dbReference>
<dbReference type="EC" id="2.5.1.54" evidence="3"/>
<evidence type="ECO:0000256" key="4">
    <source>
        <dbReference type="SAM" id="MobiDB-lite"/>
    </source>
</evidence>
<evidence type="ECO:0000313" key="6">
    <source>
        <dbReference type="Proteomes" id="UP001183414"/>
    </source>
</evidence>
<proteinExistence type="inferred from homology"/>
<keyword evidence="2 3" id="KW-0808">Transferase</keyword>
<gene>
    <name evidence="5" type="ORF">RM572_02615</name>
</gene>
<keyword evidence="3" id="KW-0028">Amino-acid biosynthesis</keyword>
<comment type="catalytic activity">
    <reaction evidence="3">
        <text>D-erythrose 4-phosphate + phosphoenolpyruvate + H2O = 7-phospho-2-dehydro-3-deoxy-D-arabino-heptonate + phosphate</text>
        <dbReference type="Rhea" id="RHEA:14717"/>
        <dbReference type="ChEBI" id="CHEBI:15377"/>
        <dbReference type="ChEBI" id="CHEBI:16897"/>
        <dbReference type="ChEBI" id="CHEBI:43474"/>
        <dbReference type="ChEBI" id="CHEBI:58394"/>
        <dbReference type="ChEBI" id="CHEBI:58702"/>
        <dbReference type="EC" id="2.5.1.54"/>
    </reaction>
</comment>
<feature type="compositionally biased region" description="Basic and acidic residues" evidence="4">
    <location>
        <begin position="1"/>
        <end position="12"/>
    </location>
</feature>
<keyword evidence="6" id="KW-1185">Reference proteome</keyword>
<sequence length="444" mass="47566">MTDIETRRERPVRQRSGGPGTARPLADVPRARTPHHDAPHDDAPSADAPHGGPAPGGAAHADAAELRALPPLVFAGECDLLRERLARVARGEAFVLQGGLHAKTYGRETADAIRDTLRTMMQMSALLTYATSVPVVKVSRIAHFTDPRRLVARYQTAAAALNLVRAFASGGYAGLRQVHAWNREFVAASPSRAGYEPLSAQLGRALDFMDACGPGSAGPADVEFFASHEARQPVYEKELTRIDSRAGEPYSTASHFVWIGERTGELDGAFVDHLARIRNPIGIALGPGCGPDEASAHLDRFDPEREPGRLTFVVRMGADAVRDTLPAVIEKVTAQGHRAAWICDAMHPGVPLGADGGPPGPRTFDDVLDEVTAFFEVHRALGTHPGGLHVELTGREIGGPEDRGLQRHPAPDRVMSLPPTPCLTRAGALDLAFLVAQAYRDGCR</sequence>
<dbReference type="Proteomes" id="UP001183414">
    <property type="component" value="Unassembled WGS sequence"/>
</dbReference>
<dbReference type="Gene3D" id="3.20.20.70">
    <property type="entry name" value="Aldolase class I"/>
    <property type="match status" value="1"/>
</dbReference>
<feature type="region of interest" description="Disordered" evidence="4">
    <location>
        <begin position="1"/>
        <end position="60"/>
    </location>
</feature>
<feature type="compositionally biased region" description="Basic and acidic residues" evidence="4">
    <location>
        <begin position="34"/>
        <end position="43"/>
    </location>
</feature>
<evidence type="ECO:0000256" key="3">
    <source>
        <dbReference type="RuleBase" id="RU363071"/>
    </source>
</evidence>
<dbReference type="PANTHER" id="PTHR21337:SF0">
    <property type="entry name" value="PHOSPHO-2-DEHYDRO-3-DEOXYHEPTONATE ALDOLASE"/>
    <property type="match status" value="1"/>
</dbReference>
<dbReference type="RefSeq" id="WP_311671602.1">
    <property type="nucleotide sequence ID" value="NZ_JAVREQ010000001.1"/>
</dbReference>
<evidence type="ECO:0000256" key="2">
    <source>
        <dbReference type="ARBA" id="ARBA00022679"/>
    </source>
</evidence>
<protein>
    <recommendedName>
        <fullName evidence="3">Phospho-2-dehydro-3-deoxyheptonate aldolase</fullName>
        <ecNumber evidence="3">2.5.1.54</ecNumber>
    </recommendedName>
</protein>
<comment type="pathway">
    <text evidence="3">Metabolic intermediate biosynthesis; chorismate biosynthesis; chorismate from D-erythrose 4-phosphate and phosphoenolpyruvate: step 1/7.</text>
</comment>
<reference evidence="6" key="1">
    <citation type="submission" date="2023-07" db="EMBL/GenBank/DDBJ databases">
        <title>30 novel species of actinomycetes from the DSMZ collection.</title>
        <authorList>
            <person name="Nouioui I."/>
        </authorList>
    </citation>
    <scope>NUCLEOTIDE SEQUENCE [LARGE SCALE GENOMIC DNA]</scope>
    <source>
        <strain evidence="6">DSM 42041</strain>
    </source>
</reference>
<dbReference type="InterPro" id="IPR002480">
    <property type="entry name" value="DAHP_synth_2"/>
</dbReference>
<keyword evidence="3" id="KW-0057">Aromatic amino acid biosynthesis</keyword>
<comment type="similarity">
    <text evidence="1 3">Belongs to the class-II DAHP synthase family.</text>
</comment>
<dbReference type="EMBL" id="JAVREQ010000001">
    <property type="protein sequence ID" value="MDT0377665.1"/>
    <property type="molecule type" value="Genomic_DNA"/>
</dbReference>
<name>A0ABU2NLM9_9ACTN</name>
<comment type="caution">
    <text evidence="5">The sequence shown here is derived from an EMBL/GenBank/DDBJ whole genome shotgun (WGS) entry which is preliminary data.</text>
</comment>
<dbReference type="PANTHER" id="PTHR21337">
    <property type="entry name" value="PHOSPHO-2-DEHYDRO-3-DEOXYHEPTONATE ALDOLASE 1, 2"/>
    <property type="match status" value="1"/>
</dbReference>
<dbReference type="GO" id="GO:0003849">
    <property type="term" value="F:3-deoxy-7-phosphoheptulonate synthase activity"/>
    <property type="evidence" value="ECO:0007669"/>
    <property type="project" value="UniProtKB-EC"/>
</dbReference>
<dbReference type="SUPFAM" id="SSF51569">
    <property type="entry name" value="Aldolase"/>
    <property type="match status" value="1"/>
</dbReference>
<evidence type="ECO:0000313" key="5">
    <source>
        <dbReference type="EMBL" id="MDT0377665.1"/>
    </source>
</evidence>
<accession>A0ABU2NLM9</accession>
<evidence type="ECO:0000256" key="1">
    <source>
        <dbReference type="ARBA" id="ARBA00008911"/>
    </source>
</evidence>
<feature type="compositionally biased region" description="Low complexity" evidence="4">
    <location>
        <begin position="45"/>
        <end position="60"/>
    </location>
</feature>
<organism evidence="5 6">
    <name type="scientific">Streptomyces hazeniae</name>
    <dbReference type="NCBI Taxonomy" id="3075538"/>
    <lineage>
        <taxon>Bacteria</taxon>
        <taxon>Bacillati</taxon>
        <taxon>Actinomycetota</taxon>
        <taxon>Actinomycetes</taxon>
        <taxon>Kitasatosporales</taxon>
        <taxon>Streptomycetaceae</taxon>
        <taxon>Streptomyces</taxon>
    </lineage>
</organism>